<feature type="domain" description="Ig-like" evidence="3">
    <location>
        <begin position="89"/>
        <end position="163"/>
    </location>
</feature>
<dbReference type="InterPro" id="IPR039089">
    <property type="entry name" value="IGSF6"/>
</dbReference>
<dbReference type="Ensembl" id="ENSRNOT00000023262.4">
    <property type="protein sequence ID" value="ENSRNOP00000023262.3"/>
    <property type="gene ID" value="ENSRNOG00000017277.4"/>
</dbReference>
<evidence type="ECO:0000259" key="3">
    <source>
        <dbReference type="PROSITE" id="PS50835"/>
    </source>
</evidence>
<evidence type="ECO:0000256" key="1">
    <source>
        <dbReference type="SAM" id="MobiDB-lite"/>
    </source>
</evidence>
<evidence type="ECO:0000313" key="6">
    <source>
        <dbReference type="RGD" id="620663"/>
    </source>
</evidence>
<dbReference type="AlphaFoldDB" id="G3V884"/>
<dbReference type="PANTHER" id="PTHR15297:SF2">
    <property type="entry name" value="IMMUNOGLOBULIN SUPERFAMILY MEMBER 6"/>
    <property type="match status" value="1"/>
</dbReference>
<name>G3V884_RAT</name>
<reference evidence="4" key="1">
    <citation type="submission" date="2024-01" db="EMBL/GenBank/DDBJ databases">
        <title>GRCr8: a new rat reference genome assembly contstructed from accurate long reads and long range scaffolding.</title>
        <authorList>
            <person name="Doris P.A."/>
            <person name="Kalbfleisch T."/>
            <person name="Li K."/>
            <person name="Howe K."/>
            <person name="Wood J."/>
        </authorList>
    </citation>
    <scope>NUCLEOTIDE SEQUENCE [LARGE SCALE GENOMIC DNA]</scope>
    <source>
        <strain evidence="4">Brown Norway</strain>
    </source>
</reference>
<reference evidence="4" key="2">
    <citation type="submission" date="2025-08" db="UniProtKB">
        <authorList>
            <consortium name="Ensembl"/>
        </authorList>
    </citation>
    <scope>IDENTIFICATION</scope>
    <source>
        <strain evidence="4">Brown Norway</strain>
    </source>
</reference>
<dbReference type="RGD" id="620663">
    <property type="gene designation" value="Igsf6"/>
</dbReference>
<dbReference type="GeneTree" id="ENSGT00390000014131"/>
<evidence type="ECO:0000313" key="5">
    <source>
        <dbReference type="Proteomes" id="UP000002494"/>
    </source>
</evidence>
<dbReference type="SUPFAM" id="SSF48726">
    <property type="entry name" value="Immunoglobulin"/>
    <property type="match status" value="1"/>
</dbReference>
<keyword evidence="2" id="KW-1133">Transmembrane helix</keyword>
<organism evidence="4 5">
    <name type="scientific">Rattus norvegicus</name>
    <name type="common">Rat</name>
    <dbReference type="NCBI Taxonomy" id="10116"/>
    <lineage>
        <taxon>Eukaryota</taxon>
        <taxon>Metazoa</taxon>
        <taxon>Chordata</taxon>
        <taxon>Craniata</taxon>
        <taxon>Vertebrata</taxon>
        <taxon>Euteleostomi</taxon>
        <taxon>Mammalia</taxon>
        <taxon>Eutheria</taxon>
        <taxon>Euarchontoglires</taxon>
        <taxon>Glires</taxon>
        <taxon>Rodentia</taxon>
        <taxon>Myomorpha</taxon>
        <taxon>Muroidea</taxon>
        <taxon>Muridae</taxon>
        <taxon>Murinae</taxon>
        <taxon>Rattus</taxon>
    </lineage>
</organism>
<accession>G3V884</accession>
<dbReference type="InterPro" id="IPR007110">
    <property type="entry name" value="Ig-like_dom"/>
</dbReference>
<dbReference type="PROSITE" id="PS50835">
    <property type="entry name" value="IG_LIKE"/>
    <property type="match status" value="1"/>
</dbReference>
<feature type="transmembrane region" description="Helical" evidence="2">
    <location>
        <begin position="198"/>
        <end position="221"/>
    </location>
</feature>
<dbReference type="InterPro" id="IPR036179">
    <property type="entry name" value="Ig-like_dom_sf"/>
</dbReference>
<evidence type="ECO:0000256" key="2">
    <source>
        <dbReference type="SAM" id="Phobius"/>
    </source>
</evidence>
<dbReference type="SMART" id="SM00406">
    <property type="entry name" value="IGv"/>
    <property type="match status" value="1"/>
</dbReference>
<reference evidence="4" key="3">
    <citation type="submission" date="2025-09" db="UniProtKB">
        <authorList>
            <consortium name="Ensembl"/>
        </authorList>
    </citation>
    <scope>IDENTIFICATION</scope>
    <source>
        <strain evidence="4">Brown Norway</strain>
    </source>
</reference>
<keyword evidence="2" id="KW-0812">Transmembrane</keyword>
<sequence length="283" mass="31484">MVKLITNHAYAISKSSCLCFLNMSSSLYFFLSEERKVEKAAHAPAMGPVSTSRRGLRLGISLILLQVGVVGACTVSVLQPGYLEVDYTSQTVTMECTFSTTGCPAVQPKSLWFRCGTHQPEALCLDGCRNEADKFTVKETLDQNRVSLTVNRLSPNDSAIYICGIAFPNEKVPTAKQTGDGTTLVVRERLFSREVHSLLIVLLALLAVYVTGVCVIFIVLFRSKSNTPRSRETKEDSKKKSARRIFQEIAQELYHKRYVETSHQPEQDGNYENRKALPSPGRP</sequence>
<dbReference type="InterPro" id="IPR013106">
    <property type="entry name" value="Ig_V-set"/>
</dbReference>
<dbReference type="HOGENOM" id="CLU_1160783_0_0_1"/>
<proteinExistence type="predicted"/>
<dbReference type="PANTHER" id="PTHR15297">
    <property type="entry name" value="IMMUNOGLOBULIN SUPERFAMILY MEMBER 6"/>
    <property type="match status" value="1"/>
</dbReference>
<dbReference type="Bgee" id="ENSRNOG00000017277">
    <property type="expression patterns" value="Expressed in spleen and 18 other cell types or tissues"/>
</dbReference>
<dbReference type="Proteomes" id="UP000002494">
    <property type="component" value="Chromosome 1"/>
</dbReference>
<evidence type="ECO:0000313" key="4">
    <source>
        <dbReference type="Ensembl" id="ENSRNOP00000023262.3"/>
    </source>
</evidence>
<dbReference type="VEuPathDB" id="HostDB:ENSRNOG00000017277"/>
<dbReference type="Gene3D" id="2.60.40.10">
    <property type="entry name" value="Immunoglobulins"/>
    <property type="match status" value="1"/>
</dbReference>
<protein>
    <submittedName>
        <fullName evidence="4">Immunoglobulin superfamily, member 6</fullName>
    </submittedName>
</protein>
<dbReference type="Pfam" id="PF07686">
    <property type="entry name" value="V-set"/>
    <property type="match status" value="1"/>
</dbReference>
<keyword evidence="5" id="KW-1185">Reference proteome</keyword>
<feature type="region of interest" description="Disordered" evidence="1">
    <location>
        <begin position="260"/>
        <end position="283"/>
    </location>
</feature>
<gene>
    <name evidence="4 6" type="primary">Igsf6</name>
</gene>
<dbReference type="InterPro" id="IPR013783">
    <property type="entry name" value="Ig-like_fold"/>
</dbReference>
<keyword evidence="2" id="KW-0472">Membrane</keyword>
<feature type="compositionally biased region" description="Basic and acidic residues" evidence="1">
    <location>
        <begin position="260"/>
        <end position="275"/>
    </location>
</feature>
<dbReference type="OMA" id="VTIECTF"/>
<feature type="transmembrane region" description="Helical" evidence="2">
    <location>
        <begin position="56"/>
        <end position="78"/>
    </location>
</feature>